<dbReference type="GO" id="GO:0042742">
    <property type="term" value="P:defense response to bacterium"/>
    <property type="evidence" value="ECO:0007669"/>
    <property type="project" value="UniProtKB-KW"/>
</dbReference>
<dbReference type="Pfam" id="PF00711">
    <property type="entry name" value="Defensin_beta"/>
    <property type="match status" value="1"/>
</dbReference>
<evidence type="ECO:0000256" key="6">
    <source>
        <dbReference type="ARBA" id="ARBA00023157"/>
    </source>
</evidence>
<comment type="subcellular location">
    <subcellularLocation>
        <location evidence="1">Secreted</location>
    </subcellularLocation>
</comment>
<feature type="domain" description="Beta/alpha-defensin C-terminal" evidence="8">
    <location>
        <begin position="27"/>
        <end position="57"/>
    </location>
</feature>
<feature type="chain" id="PRO_5040143293" description="Beta/alpha-defensin C-terminal domain-containing protein" evidence="7">
    <location>
        <begin position="19"/>
        <end position="60"/>
    </location>
</feature>
<evidence type="ECO:0000256" key="1">
    <source>
        <dbReference type="ARBA" id="ARBA00004613"/>
    </source>
</evidence>
<dbReference type="Proteomes" id="UP000002281">
    <property type="component" value="Chromosome 27"/>
</dbReference>
<dbReference type="FunFam" id="3.10.360.10:FF:000001">
    <property type="entry name" value="Beta-defensin 1"/>
    <property type="match status" value="1"/>
</dbReference>
<keyword evidence="5" id="KW-0044">Antibiotic</keyword>
<evidence type="ECO:0000256" key="4">
    <source>
        <dbReference type="ARBA" id="ARBA00022940"/>
    </source>
</evidence>
<keyword evidence="4" id="KW-0211">Defensin</keyword>
<dbReference type="PANTHER" id="PTHR20515:SF2">
    <property type="entry name" value="DEFENSIN BETA 4A"/>
    <property type="match status" value="1"/>
</dbReference>
<evidence type="ECO:0000313" key="10">
    <source>
        <dbReference type="Proteomes" id="UP000002281"/>
    </source>
</evidence>
<evidence type="ECO:0000256" key="7">
    <source>
        <dbReference type="SAM" id="SignalP"/>
    </source>
</evidence>
<dbReference type="Gene3D" id="3.10.360.10">
    <property type="entry name" value="Antimicrobial Peptide, Beta-defensin 2, Chain A"/>
    <property type="match status" value="1"/>
</dbReference>
<protein>
    <recommendedName>
        <fullName evidence="8">Beta/alpha-defensin C-terminal domain-containing protein</fullName>
    </recommendedName>
</protein>
<evidence type="ECO:0000313" key="9">
    <source>
        <dbReference type="Ensembl" id="ENSECAP00000006107.3"/>
    </source>
</evidence>
<keyword evidence="2" id="KW-0964">Secreted</keyword>
<dbReference type="GeneTree" id="ENSGT01150000288394"/>
<organism evidence="9 10">
    <name type="scientific">Equus caballus</name>
    <name type="common">Horse</name>
    <dbReference type="NCBI Taxonomy" id="9796"/>
    <lineage>
        <taxon>Eukaryota</taxon>
        <taxon>Metazoa</taxon>
        <taxon>Chordata</taxon>
        <taxon>Craniata</taxon>
        <taxon>Vertebrata</taxon>
        <taxon>Euteleostomi</taxon>
        <taxon>Mammalia</taxon>
        <taxon>Eutheria</taxon>
        <taxon>Laurasiatheria</taxon>
        <taxon>Perissodactyla</taxon>
        <taxon>Equidae</taxon>
        <taxon>Equus</taxon>
    </lineage>
</organism>
<proteinExistence type="predicted"/>
<evidence type="ECO:0000256" key="2">
    <source>
        <dbReference type="ARBA" id="ARBA00022525"/>
    </source>
</evidence>
<dbReference type="GO" id="GO:0005576">
    <property type="term" value="C:extracellular region"/>
    <property type="evidence" value="ECO:0007669"/>
    <property type="project" value="UniProtKB-SubCell"/>
</dbReference>
<evidence type="ECO:0000256" key="3">
    <source>
        <dbReference type="ARBA" id="ARBA00022529"/>
    </source>
</evidence>
<evidence type="ECO:0000259" key="8">
    <source>
        <dbReference type="SMART" id="SM00048"/>
    </source>
</evidence>
<dbReference type="PANTHER" id="PTHR20515">
    <property type="entry name" value="BETA-DEFENSIN"/>
    <property type="match status" value="1"/>
</dbReference>
<dbReference type="SUPFAM" id="SSF57392">
    <property type="entry name" value="Defensin-like"/>
    <property type="match status" value="1"/>
</dbReference>
<keyword evidence="7" id="KW-0732">Signal</keyword>
<evidence type="ECO:0000256" key="5">
    <source>
        <dbReference type="ARBA" id="ARBA00023022"/>
    </source>
</evidence>
<reference evidence="9" key="3">
    <citation type="submission" date="2025-09" db="UniProtKB">
        <authorList>
            <consortium name="Ensembl"/>
        </authorList>
    </citation>
    <scope>IDENTIFICATION</scope>
    <source>
        <strain evidence="9">Thoroughbred</strain>
    </source>
</reference>
<dbReference type="PaxDb" id="9796-ENSECAP00000006107"/>
<reference evidence="9" key="2">
    <citation type="submission" date="2025-08" db="UniProtKB">
        <authorList>
            <consortium name="Ensembl"/>
        </authorList>
    </citation>
    <scope>IDENTIFICATION</scope>
    <source>
        <strain evidence="9">Thoroughbred</strain>
    </source>
</reference>
<dbReference type="Bgee" id="ENSECAG00000008136">
    <property type="expression patterns" value="Expressed in brainstem"/>
</dbReference>
<feature type="signal peptide" evidence="7">
    <location>
        <begin position="1"/>
        <end position="18"/>
    </location>
</feature>
<sequence length="60" mass="6840">LNNSYLLICILFSHLSFTENMKYLVSCIKSKGICLPIRCLPGMRDIGTCGLRRTKCCKRN</sequence>
<keyword evidence="3" id="KW-0929">Antimicrobial</keyword>
<reference evidence="9 10" key="1">
    <citation type="journal article" date="2009" name="Science">
        <title>Genome sequence, comparative analysis, and population genetics of the domestic horse.</title>
        <authorList>
            <consortium name="Broad Institute Genome Sequencing Platform"/>
            <consortium name="Broad Institute Whole Genome Assembly Team"/>
            <person name="Wade C.M."/>
            <person name="Giulotto E."/>
            <person name="Sigurdsson S."/>
            <person name="Zoli M."/>
            <person name="Gnerre S."/>
            <person name="Imsland F."/>
            <person name="Lear T.L."/>
            <person name="Adelson D.L."/>
            <person name="Bailey E."/>
            <person name="Bellone R.R."/>
            <person name="Bloecker H."/>
            <person name="Distl O."/>
            <person name="Edgar R.C."/>
            <person name="Garber M."/>
            <person name="Leeb T."/>
            <person name="Mauceli E."/>
            <person name="MacLeod J.N."/>
            <person name="Penedo M.C.T."/>
            <person name="Raison J.M."/>
            <person name="Sharpe T."/>
            <person name="Vogel J."/>
            <person name="Andersson L."/>
            <person name="Antczak D.F."/>
            <person name="Biagi T."/>
            <person name="Binns M.M."/>
            <person name="Chowdhary B.P."/>
            <person name="Coleman S.J."/>
            <person name="Della Valle G."/>
            <person name="Fryc S."/>
            <person name="Guerin G."/>
            <person name="Hasegawa T."/>
            <person name="Hill E.W."/>
            <person name="Jurka J."/>
            <person name="Kiialainen A."/>
            <person name="Lindgren G."/>
            <person name="Liu J."/>
            <person name="Magnani E."/>
            <person name="Mickelson J.R."/>
            <person name="Murray J."/>
            <person name="Nergadze S.G."/>
            <person name="Onofrio R."/>
            <person name="Pedroni S."/>
            <person name="Piras M.F."/>
            <person name="Raudsepp T."/>
            <person name="Rocchi M."/>
            <person name="Roeed K.H."/>
            <person name="Ryder O.A."/>
            <person name="Searle S."/>
            <person name="Skow L."/>
            <person name="Swinburne J.E."/>
            <person name="Syvaenen A.C."/>
            <person name="Tozaki T."/>
            <person name="Valberg S.J."/>
            <person name="Vaudin M."/>
            <person name="White J.R."/>
            <person name="Zody M.C."/>
            <person name="Lander E.S."/>
            <person name="Lindblad-Toh K."/>
        </authorList>
    </citation>
    <scope>NUCLEOTIDE SEQUENCE [LARGE SCALE GENOMIC DNA]</scope>
    <source>
        <strain evidence="9 10">Thoroughbred</strain>
    </source>
</reference>
<dbReference type="FunCoup" id="F6V4F0">
    <property type="interactions" value="177"/>
</dbReference>
<keyword evidence="10" id="KW-1185">Reference proteome</keyword>
<dbReference type="STRING" id="9796.ENSECAP00000006107"/>
<keyword evidence="6" id="KW-1015">Disulfide bond</keyword>
<dbReference type="InterPro" id="IPR001855">
    <property type="entry name" value="Defensin_beta-like"/>
</dbReference>
<dbReference type="InterPro" id="IPR006080">
    <property type="entry name" value="Beta/alpha-defensin_C"/>
</dbReference>
<accession>F6V4F0</accession>
<dbReference type="Ensembl" id="ENSECAT00000008191.3">
    <property type="protein sequence ID" value="ENSECAP00000006107.3"/>
    <property type="gene ID" value="ENSECAG00000008136.3"/>
</dbReference>
<name>F6V4F0_HORSE</name>
<dbReference type="SMART" id="SM00048">
    <property type="entry name" value="DEFSN"/>
    <property type="match status" value="1"/>
</dbReference>
<dbReference type="AlphaFoldDB" id="F6V4F0"/>
<dbReference type="InParanoid" id="F6V4F0"/>